<sequence>PITGRGGGMGRLTIPSARGPLNLTGIKDFVRVRGGAYLFMPSRSAVRFLARIEQGPDAEMPPPREDKLNEERSLLSTKD</sequence>
<gene>
    <name evidence="2" type="ORF">AS026_35700</name>
</gene>
<feature type="region of interest" description="Disordered" evidence="1">
    <location>
        <begin position="54"/>
        <end position="79"/>
    </location>
</feature>
<feature type="compositionally biased region" description="Basic and acidic residues" evidence="1">
    <location>
        <begin position="62"/>
        <end position="79"/>
    </location>
</feature>
<proteinExistence type="predicted"/>
<comment type="caution">
    <text evidence="2">The sequence shown here is derived from an EMBL/GenBank/DDBJ whole genome shotgun (WGS) entry which is preliminary data.</text>
</comment>
<dbReference type="EMBL" id="LNCD01000045">
    <property type="protein sequence ID" value="KWV56018.1"/>
    <property type="molecule type" value="Genomic_DNA"/>
</dbReference>
<evidence type="ECO:0000313" key="2">
    <source>
        <dbReference type="EMBL" id="KWV56018.1"/>
    </source>
</evidence>
<accession>A0A109JVT5</accession>
<evidence type="ECO:0000256" key="1">
    <source>
        <dbReference type="SAM" id="MobiDB-lite"/>
    </source>
</evidence>
<dbReference type="AlphaFoldDB" id="A0A109JVT5"/>
<dbReference type="InterPro" id="IPR011008">
    <property type="entry name" value="Dimeric_a/b-barrel"/>
</dbReference>
<protein>
    <submittedName>
        <fullName evidence="2">Uncharacterized protein</fullName>
    </submittedName>
</protein>
<dbReference type="SUPFAM" id="SSF54909">
    <property type="entry name" value="Dimeric alpha+beta barrel"/>
    <property type="match status" value="1"/>
</dbReference>
<keyword evidence="3" id="KW-1185">Reference proteome</keyword>
<evidence type="ECO:0000313" key="3">
    <source>
        <dbReference type="Proteomes" id="UP000068164"/>
    </source>
</evidence>
<name>A0A109JVT5_9HYPH</name>
<reference evidence="2 3" key="1">
    <citation type="submission" date="2015-11" db="EMBL/GenBank/DDBJ databases">
        <title>Draft Genome Sequence of the Strain BR 10423 (Rhizobium sp.) isolated from nodules of Mimosa pudica.</title>
        <authorList>
            <person name="Barauna A.C."/>
            <person name="Zilli J.E."/>
            <person name="Simoes-Araujo J.L."/>
            <person name="Reis V.M."/>
            <person name="James E.K."/>
            <person name="Reis F.B.Jr."/>
            <person name="Rouws L.F."/>
            <person name="Passos S.R."/>
            <person name="Gois S.R."/>
        </authorList>
    </citation>
    <scope>NUCLEOTIDE SEQUENCE [LARGE SCALE GENOMIC DNA]</scope>
    <source>
        <strain evidence="2 3">BR10423</strain>
    </source>
</reference>
<dbReference type="Proteomes" id="UP000068164">
    <property type="component" value="Unassembled WGS sequence"/>
</dbReference>
<feature type="non-terminal residue" evidence="2">
    <location>
        <position position="1"/>
    </location>
</feature>
<organism evidence="2 3">
    <name type="scientific">Rhizobium altiplani</name>
    <dbReference type="NCBI Taxonomy" id="1864509"/>
    <lineage>
        <taxon>Bacteria</taxon>
        <taxon>Pseudomonadati</taxon>
        <taxon>Pseudomonadota</taxon>
        <taxon>Alphaproteobacteria</taxon>
        <taxon>Hyphomicrobiales</taxon>
        <taxon>Rhizobiaceae</taxon>
        <taxon>Rhizobium/Agrobacterium group</taxon>
        <taxon>Rhizobium</taxon>
    </lineage>
</organism>